<dbReference type="PANTHER" id="PTHR45566">
    <property type="entry name" value="HTH-TYPE TRANSCRIPTIONAL REGULATOR YHJB-RELATED"/>
    <property type="match status" value="1"/>
</dbReference>
<gene>
    <name evidence="3" type="ORF">HQ945_03065</name>
</gene>
<evidence type="ECO:0000313" key="4">
    <source>
        <dbReference type="Proteomes" id="UP000550508"/>
    </source>
</evidence>
<feature type="modified residue" description="4-aspartylphosphate" evidence="1">
    <location>
        <position position="60"/>
    </location>
</feature>
<dbReference type="Gene3D" id="3.40.50.2300">
    <property type="match status" value="1"/>
</dbReference>
<dbReference type="SUPFAM" id="SSF52172">
    <property type="entry name" value="CheY-like"/>
    <property type="match status" value="1"/>
</dbReference>
<dbReference type="RefSeq" id="WP_113282045.1">
    <property type="nucleotide sequence ID" value="NZ_JABUMX010000001.1"/>
</dbReference>
<evidence type="ECO:0000256" key="1">
    <source>
        <dbReference type="PROSITE-ProRule" id="PRU00169"/>
    </source>
</evidence>
<dbReference type="InterPro" id="IPR001789">
    <property type="entry name" value="Sig_transdc_resp-reg_receiver"/>
</dbReference>
<dbReference type="SMART" id="SM00448">
    <property type="entry name" value="REC"/>
    <property type="match status" value="1"/>
</dbReference>
<feature type="domain" description="Response regulatory" evidence="2">
    <location>
        <begin position="9"/>
        <end position="131"/>
    </location>
</feature>
<evidence type="ECO:0000313" key="3">
    <source>
        <dbReference type="EMBL" id="NTS30225.1"/>
    </source>
</evidence>
<organism evidence="3 4">
    <name type="scientific">Phyllobacterium pellucidum</name>
    <dbReference type="NCBI Taxonomy" id="2740464"/>
    <lineage>
        <taxon>Bacteria</taxon>
        <taxon>Pseudomonadati</taxon>
        <taxon>Pseudomonadota</taxon>
        <taxon>Alphaproteobacteria</taxon>
        <taxon>Hyphomicrobiales</taxon>
        <taxon>Phyllobacteriaceae</taxon>
        <taxon>Phyllobacterium</taxon>
    </lineage>
</organism>
<proteinExistence type="predicted"/>
<dbReference type="InterPro" id="IPR011006">
    <property type="entry name" value="CheY-like_superfamily"/>
</dbReference>
<dbReference type="EMBL" id="JABUMX010000001">
    <property type="protein sequence ID" value="NTS30225.1"/>
    <property type="molecule type" value="Genomic_DNA"/>
</dbReference>
<keyword evidence="4" id="KW-1185">Reference proteome</keyword>
<dbReference type="InterPro" id="IPR051015">
    <property type="entry name" value="EvgA-like"/>
</dbReference>
<evidence type="ECO:0000259" key="2">
    <source>
        <dbReference type="PROSITE" id="PS50110"/>
    </source>
</evidence>
<dbReference type="Pfam" id="PF00072">
    <property type="entry name" value="Response_reg"/>
    <property type="match status" value="1"/>
</dbReference>
<accession>A0A849VJ47</accession>
<dbReference type="Proteomes" id="UP000550508">
    <property type="component" value="Unassembled WGS sequence"/>
</dbReference>
<dbReference type="PROSITE" id="PS50110">
    <property type="entry name" value="RESPONSE_REGULATORY"/>
    <property type="match status" value="1"/>
</dbReference>
<protein>
    <submittedName>
        <fullName evidence="3">Response regulator transcription factor</fullName>
    </submittedName>
</protein>
<keyword evidence="1" id="KW-0597">Phosphoprotein</keyword>
<dbReference type="PANTHER" id="PTHR45566:SF1">
    <property type="entry name" value="HTH-TYPE TRANSCRIPTIONAL REGULATOR YHJB-RELATED"/>
    <property type="match status" value="1"/>
</dbReference>
<reference evidence="3 4" key="1">
    <citation type="submission" date="2020-05" db="EMBL/GenBank/DDBJ databases">
        <authorList>
            <person name="Kim M.K."/>
        </authorList>
    </citation>
    <scope>NUCLEOTIDE SEQUENCE [LARGE SCALE GENOMIC DNA]</scope>
    <source>
        <strain evidence="3 4">BT25</strain>
    </source>
</reference>
<name>A0A849VJ47_9HYPH</name>
<dbReference type="AlphaFoldDB" id="A0A849VJ47"/>
<dbReference type="GO" id="GO:0000160">
    <property type="term" value="P:phosphorelay signal transduction system"/>
    <property type="evidence" value="ECO:0007669"/>
    <property type="project" value="InterPro"/>
</dbReference>
<sequence>MPPSSFGADLLVVEDQHLMRLALVHELQTAFPASVVHAAGSISTVIELAESIPFALVLIDPGLPGYDPHSARDRLRVIRSIVEQTPAAIHVVITGSDSLEEWEACQRLGVAGYIAKNNLRPGAMADIVQEIAEAGKSVGLDHDESTEPEVYHSALSPREQEVLVWMRQRPSGVSRKEIYDQLGSHLNIDAASAERYYKRAKAKLLKIGVLSNLF</sequence>
<comment type="caution">
    <text evidence="3">The sequence shown here is derived from an EMBL/GenBank/DDBJ whole genome shotgun (WGS) entry which is preliminary data.</text>
</comment>